<comment type="caution">
    <text evidence="2">The sequence shown here is derived from an EMBL/GenBank/DDBJ whole genome shotgun (WGS) entry which is preliminary data.</text>
</comment>
<protein>
    <submittedName>
        <fullName evidence="2">Uncharacterized protein</fullName>
    </submittedName>
</protein>
<reference evidence="2" key="1">
    <citation type="submission" date="2020-04" db="EMBL/GenBank/DDBJ databases">
        <authorList>
            <person name="Zhang T."/>
        </authorList>
    </citation>
    <scope>NUCLEOTIDE SEQUENCE</scope>
    <source>
        <strain evidence="2">HKST-UBA02</strain>
    </source>
</reference>
<dbReference type="EMBL" id="JAGQHS010000150">
    <property type="protein sequence ID" value="MCA9758192.1"/>
    <property type="molecule type" value="Genomic_DNA"/>
</dbReference>
<dbReference type="Proteomes" id="UP000739538">
    <property type="component" value="Unassembled WGS sequence"/>
</dbReference>
<proteinExistence type="predicted"/>
<dbReference type="AlphaFoldDB" id="A0A956NF23"/>
<evidence type="ECO:0000256" key="1">
    <source>
        <dbReference type="SAM" id="MobiDB-lite"/>
    </source>
</evidence>
<evidence type="ECO:0000313" key="3">
    <source>
        <dbReference type="Proteomes" id="UP000739538"/>
    </source>
</evidence>
<evidence type="ECO:0000313" key="2">
    <source>
        <dbReference type="EMBL" id="MCA9758192.1"/>
    </source>
</evidence>
<accession>A0A956NF23</accession>
<organism evidence="2 3">
    <name type="scientific">Eiseniibacteriota bacterium</name>
    <dbReference type="NCBI Taxonomy" id="2212470"/>
    <lineage>
        <taxon>Bacteria</taxon>
        <taxon>Candidatus Eiseniibacteriota</taxon>
    </lineage>
</organism>
<name>A0A956NF23_UNCEI</name>
<sequence length="148" mass="15646">MFDVRFLLIAIAQLVSGGSTAPGYHRVEIQVREDATGAPLSHASVFYQGMLYTSGEDGVVHFQVVGDEPVRVPVARNGCGVDTVLVVPGQTPDPVSLRLDLDLHPHSLFGPKGVFPPPTRQQGAAPLPLIDGPVPGNGREECDEAEVG</sequence>
<gene>
    <name evidence="2" type="ORF">KDA27_20525</name>
</gene>
<feature type="region of interest" description="Disordered" evidence="1">
    <location>
        <begin position="111"/>
        <end position="148"/>
    </location>
</feature>
<reference evidence="2" key="2">
    <citation type="journal article" date="2021" name="Microbiome">
        <title>Successional dynamics and alternative stable states in a saline activated sludge microbial community over 9 years.</title>
        <authorList>
            <person name="Wang Y."/>
            <person name="Ye J."/>
            <person name="Ju F."/>
            <person name="Liu L."/>
            <person name="Boyd J.A."/>
            <person name="Deng Y."/>
            <person name="Parks D.H."/>
            <person name="Jiang X."/>
            <person name="Yin X."/>
            <person name="Woodcroft B.J."/>
            <person name="Tyson G.W."/>
            <person name="Hugenholtz P."/>
            <person name="Polz M.F."/>
            <person name="Zhang T."/>
        </authorList>
    </citation>
    <scope>NUCLEOTIDE SEQUENCE</scope>
    <source>
        <strain evidence="2">HKST-UBA02</strain>
    </source>
</reference>